<dbReference type="Pfam" id="PF19055">
    <property type="entry name" value="ABC2_membrane_7"/>
    <property type="match status" value="1"/>
</dbReference>
<comment type="subcellular location">
    <subcellularLocation>
        <location evidence="1">Membrane</location>
        <topology evidence="1">Multi-pass membrane protein</topology>
    </subcellularLocation>
</comment>
<dbReference type="InterPro" id="IPR043926">
    <property type="entry name" value="ABCG_dom"/>
</dbReference>
<accession>I3NCS1</accession>
<dbReference type="GO" id="GO:0042887">
    <property type="term" value="F:amide transmembrane transporter activity"/>
    <property type="evidence" value="ECO:0007669"/>
    <property type="project" value="UniProtKB-ARBA"/>
</dbReference>
<evidence type="ECO:0000256" key="7">
    <source>
        <dbReference type="ARBA" id="ARBA00022989"/>
    </source>
</evidence>
<dbReference type="EMBL" id="AGTP01093882">
    <property type="status" value="NOT_ANNOTATED_CDS"/>
    <property type="molecule type" value="Genomic_DNA"/>
</dbReference>
<dbReference type="HOGENOM" id="CLU_000604_57_8_1"/>
<dbReference type="GO" id="GO:0032217">
    <property type="term" value="F:riboflavin transmembrane transporter activity"/>
    <property type="evidence" value="ECO:0007669"/>
    <property type="project" value="TreeGrafter"/>
</dbReference>
<dbReference type="Pfam" id="PF01061">
    <property type="entry name" value="ABC2_membrane"/>
    <property type="match status" value="1"/>
</dbReference>
<evidence type="ECO:0000259" key="10">
    <source>
        <dbReference type="PROSITE" id="PS50893"/>
    </source>
</evidence>
<proteinExistence type="inferred from homology"/>
<protein>
    <submittedName>
        <fullName evidence="11">ATP-binding cassette sub-family G member 2-like</fullName>
    </submittedName>
</protein>
<dbReference type="InterPro" id="IPR003439">
    <property type="entry name" value="ABC_transporter-like_ATP-bd"/>
</dbReference>
<keyword evidence="8 9" id="KW-0472">Membrane</keyword>
<dbReference type="EMBL" id="AGTP01093876">
    <property type="status" value="NOT_ANNOTATED_CDS"/>
    <property type="molecule type" value="Genomic_DNA"/>
</dbReference>
<dbReference type="EMBL" id="AGTP01093880">
    <property type="status" value="NOT_ANNOTATED_CDS"/>
    <property type="molecule type" value="Genomic_DNA"/>
</dbReference>
<dbReference type="GeneTree" id="ENSGT00940000160729"/>
<dbReference type="EMBL" id="AGTP01093877">
    <property type="status" value="NOT_ANNOTATED_CDS"/>
    <property type="molecule type" value="Genomic_DNA"/>
</dbReference>
<dbReference type="SMART" id="SM00382">
    <property type="entry name" value="AAA"/>
    <property type="match status" value="1"/>
</dbReference>
<evidence type="ECO:0000256" key="1">
    <source>
        <dbReference type="ARBA" id="ARBA00004141"/>
    </source>
</evidence>
<evidence type="ECO:0000256" key="5">
    <source>
        <dbReference type="ARBA" id="ARBA00022741"/>
    </source>
</evidence>
<reference evidence="12" key="1">
    <citation type="submission" date="2011-11" db="EMBL/GenBank/DDBJ databases">
        <title>The Draft Genome of Spermophilus tridecemlineatus.</title>
        <authorList>
            <consortium name="The Broad Institute Genome Assembly &amp; Analysis Group"/>
            <consortium name="Computational R&amp;D Group"/>
            <consortium name="and Sequencing Platform"/>
            <person name="Di Palma F."/>
            <person name="Alfoldi J."/>
            <person name="Johnson J."/>
            <person name="Berlin A."/>
            <person name="Gnerre S."/>
            <person name="Jaffe D."/>
            <person name="MacCallum I."/>
            <person name="Young S."/>
            <person name="Walker B.J."/>
            <person name="Lindblad-Toh K."/>
        </authorList>
    </citation>
    <scope>NUCLEOTIDE SEQUENCE [LARGE SCALE GENOMIC DNA]</scope>
</reference>
<keyword evidence="5" id="KW-0547">Nucleotide-binding</keyword>
<feature type="transmembrane region" description="Helical" evidence="9">
    <location>
        <begin position="533"/>
        <end position="552"/>
    </location>
</feature>
<keyword evidence="7 9" id="KW-1133">Transmembrane helix</keyword>
<feature type="transmembrane region" description="Helical" evidence="9">
    <location>
        <begin position="477"/>
        <end position="494"/>
    </location>
</feature>
<dbReference type="InterPro" id="IPR050352">
    <property type="entry name" value="ABCG_transporters"/>
</dbReference>
<dbReference type="Pfam" id="PF00005">
    <property type="entry name" value="ABC_tran"/>
    <property type="match status" value="1"/>
</dbReference>
<evidence type="ECO:0000256" key="8">
    <source>
        <dbReference type="ARBA" id="ARBA00023136"/>
    </source>
</evidence>
<reference evidence="11" key="2">
    <citation type="submission" date="2025-08" db="UniProtKB">
        <authorList>
            <consortium name="Ensembl"/>
        </authorList>
    </citation>
    <scope>IDENTIFICATION</scope>
</reference>
<dbReference type="EMBL" id="AGTP01093881">
    <property type="status" value="NOT_ANNOTATED_CDS"/>
    <property type="molecule type" value="Genomic_DNA"/>
</dbReference>
<evidence type="ECO:0000256" key="3">
    <source>
        <dbReference type="ARBA" id="ARBA00022448"/>
    </source>
</evidence>
<dbReference type="PANTHER" id="PTHR48041">
    <property type="entry name" value="ABC TRANSPORTER G FAMILY MEMBER 28"/>
    <property type="match status" value="1"/>
</dbReference>
<comment type="similarity">
    <text evidence="2">Belongs to the ABC transporter superfamily. ABCG family. Eye pigment precursor importer (TC 3.A.1.204) subfamily.</text>
</comment>
<dbReference type="InterPro" id="IPR003593">
    <property type="entry name" value="AAA+_ATPase"/>
</dbReference>
<feature type="transmembrane region" description="Helical" evidence="9">
    <location>
        <begin position="388"/>
        <end position="410"/>
    </location>
</feature>
<organism evidence="11 12">
    <name type="scientific">Ictidomys tridecemlineatus</name>
    <name type="common">Thirteen-lined ground squirrel</name>
    <name type="synonym">Spermophilus tridecemlineatus</name>
    <dbReference type="NCBI Taxonomy" id="43179"/>
    <lineage>
        <taxon>Eukaryota</taxon>
        <taxon>Metazoa</taxon>
        <taxon>Chordata</taxon>
        <taxon>Craniata</taxon>
        <taxon>Vertebrata</taxon>
        <taxon>Euteleostomi</taxon>
        <taxon>Mammalia</taxon>
        <taxon>Eutheria</taxon>
        <taxon>Euarchontoglires</taxon>
        <taxon>Glires</taxon>
        <taxon>Rodentia</taxon>
        <taxon>Sciuromorpha</taxon>
        <taxon>Sciuridae</taxon>
        <taxon>Xerinae</taxon>
        <taxon>Marmotini</taxon>
        <taxon>Ictidomys</taxon>
    </lineage>
</organism>
<dbReference type="Ensembl" id="ENSSTOT00000020913.2">
    <property type="protein sequence ID" value="ENSSTOP00000022168.2"/>
    <property type="gene ID" value="ENSSTOG00000023558.2"/>
</dbReference>
<keyword evidence="12" id="KW-1185">Reference proteome</keyword>
<feature type="domain" description="ABC transporter" evidence="10">
    <location>
        <begin position="37"/>
        <end position="283"/>
    </location>
</feature>
<dbReference type="InterPro" id="IPR027417">
    <property type="entry name" value="P-loop_NTPase"/>
</dbReference>
<evidence type="ECO:0000256" key="4">
    <source>
        <dbReference type="ARBA" id="ARBA00022692"/>
    </source>
</evidence>
<keyword evidence="3" id="KW-0813">Transport</keyword>
<dbReference type="AlphaFoldDB" id="I3NCS1"/>
<gene>
    <name evidence="11" type="primary">LOC101954287</name>
</gene>
<evidence type="ECO:0000256" key="9">
    <source>
        <dbReference type="SAM" id="Phobius"/>
    </source>
</evidence>
<reference evidence="11" key="3">
    <citation type="submission" date="2025-09" db="UniProtKB">
        <authorList>
            <consortium name="Ensembl"/>
        </authorList>
    </citation>
    <scope>IDENTIFICATION</scope>
</reference>
<feature type="transmembrane region" description="Helical" evidence="9">
    <location>
        <begin position="625"/>
        <end position="645"/>
    </location>
</feature>
<feature type="transmembrane region" description="Helical" evidence="9">
    <location>
        <begin position="422"/>
        <end position="442"/>
    </location>
</feature>
<dbReference type="GO" id="GO:0016887">
    <property type="term" value="F:ATP hydrolysis activity"/>
    <property type="evidence" value="ECO:0007669"/>
    <property type="project" value="InterPro"/>
</dbReference>
<dbReference type="Proteomes" id="UP000005215">
    <property type="component" value="Unassembled WGS sequence"/>
</dbReference>
<dbReference type="EMBL" id="AGTP01093878">
    <property type="status" value="NOT_ANNOTATED_CDS"/>
    <property type="molecule type" value="Genomic_DNA"/>
</dbReference>
<evidence type="ECO:0000313" key="11">
    <source>
        <dbReference type="Ensembl" id="ENSSTOP00000022168.2"/>
    </source>
</evidence>
<dbReference type="FunFam" id="3.40.50.300:FF:000622">
    <property type="entry name" value="ATP-binding cassette sub-family G member 2"/>
    <property type="match status" value="1"/>
</dbReference>
<dbReference type="GO" id="GO:0005524">
    <property type="term" value="F:ATP binding"/>
    <property type="evidence" value="ECO:0007669"/>
    <property type="project" value="UniProtKB-KW"/>
</dbReference>
<dbReference type="PANTHER" id="PTHR48041:SF70">
    <property type="entry name" value="ATP-BINDING CASSETTE SUB-FAMILY G MEMBER 3"/>
    <property type="match status" value="1"/>
</dbReference>
<dbReference type="GO" id="GO:0015562">
    <property type="term" value="F:efflux transmembrane transporter activity"/>
    <property type="evidence" value="ECO:0007669"/>
    <property type="project" value="UniProtKB-ARBA"/>
</dbReference>
<dbReference type="EMBL" id="AGTP01093875">
    <property type="status" value="NOT_ANNOTATED_CDS"/>
    <property type="molecule type" value="Genomic_DNA"/>
</dbReference>
<evidence type="ECO:0000256" key="6">
    <source>
        <dbReference type="ARBA" id="ARBA00022840"/>
    </source>
</evidence>
<dbReference type="EMBL" id="AGTP01093883">
    <property type="status" value="NOT_ANNOTATED_CDS"/>
    <property type="molecule type" value="Genomic_DNA"/>
</dbReference>
<keyword evidence="6" id="KW-0067">ATP-binding</keyword>
<dbReference type="InterPro" id="IPR013525">
    <property type="entry name" value="ABC2_TM"/>
</dbReference>
<dbReference type="EMBL" id="AGTP01093879">
    <property type="status" value="NOT_ANNOTATED_CDS"/>
    <property type="molecule type" value="Genomic_DNA"/>
</dbReference>
<evidence type="ECO:0000256" key="2">
    <source>
        <dbReference type="ARBA" id="ARBA00005814"/>
    </source>
</evidence>
<dbReference type="GO" id="GO:0016324">
    <property type="term" value="C:apical plasma membrane"/>
    <property type="evidence" value="ECO:0007669"/>
    <property type="project" value="UniProtKB-ARBA"/>
</dbReference>
<dbReference type="Gene3D" id="3.40.50.300">
    <property type="entry name" value="P-loop containing nucleotide triphosphate hydrolases"/>
    <property type="match status" value="1"/>
</dbReference>
<dbReference type="CDD" id="cd03213">
    <property type="entry name" value="ABCG_EPDR"/>
    <property type="match status" value="1"/>
</dbReference>
<name>I3NCS1_ICTTR</name>
<keyword evidence="4 9" id="KW-0812">Transmembrane</keyword>
<dbReference type="PROSITE" id="PS50893">
    <property type="entry name" value="ABC_TRANSPORTER_2"/>
    <property type="match status" value="1"/>
</dbReference>
<feature type="transmembrane region" description="Helical" evidence="9">
    <location>
        <begin position="500"/>
        <end position="521"/>
    </location>
</feature>
<dbReference type="GO" id="GO:0140359">
    <property type="term" value="F:ABC-type transporter activity"/>
    <property type="evidence" value="ECO:0007669"/>
    <property type="project" value="InterPro"/>
</dbReference>
<evidence type="ECO:0000313" key="12">
    <source>
        <dbReference type="Proteomes" id="UP000005215"/>
    </source>
</evidence>
<dbReference type="SUPFAM" id="SSF52540">
    <property type="entry name" value="P-loop containing nucleoside triphosphate hydrolases"/>
    <property type="match status" value="1"/>
</dbReference>
<sequence>MTSSNDQIWISMLQRKPSDLPWMTSSDMQTFSEGPVLSFHNICYRVKVKSGFLLGWKTVEKEILSNINGIMKPGLNAIMGPRDGGKSSLLDVLAARKDPHGLSGEVLINGAPQPASFPCHSGYVAQDGVGMGTLTVRENLQFAAALRLPTTISNHEKNERINKLIQDLGLSEVTNFKAGTQFVSRGERKRTSIAMELITDPPILFLDEPTAGLDSSTASAVLLLLKSISERGRTIIFTIHQPCYSIFKLFDSLTLLASGKLMYHGPAQKALEYFESAGYSGEEYQNSADFFLDIINGNVPPINREEENEAEETEQLLQREKPVIEALAEFYANSAFYRDTEAELEHLSGGRNSRSLAFREMTCVTSFFHQLRWIFWRSFKNLLGFRSVTLRQVFATIVLAIVVGGTFRVLKNDCTEIQNRAWGLYVLVVFQCFGSVTAGEMFELEKKLFKHEYISGYYSEKSYFFGKLLSDLIPRRICPSFIFTFILSLMLGLKSETGDFFMTIFIVLLVAYATSSMALVLGAGEKAMDVKTFLVNIYLAVMTIFLGITLNFEMVKPWLSWLQYFSIPYYGYMALLHNEFLGRNFCPGLSPTESRGCASYVICTGEEYLTMLGIDLSPLGLWKNLLGLACMIILFLIITYLKLIFLKNHF</sequence>